<dbReference type="GO" id="GO:0032259">
    <property type="term" value="P:methylation"/>
    <property type="evidence" value="ECO:0007669"/>
    <property type="project" value="UniProtKB-KW"/>
</dbReference>
<dbReference type="Pfam" id="PF05050">
    <property type="entry name" value="Methyltransf_21"/>
    <property type="match status" value="1"/>
</dbReference>
<dbReference type="Gene3D" id="3.40.50.150">
    <property type="entry name" value="Vaccinia Virus protein VP39"/>
    <property type="match status" value="1"/>
</dbReference>
<keyword evidence="3" id="KW-0808">Transferase</keyword>
<name>A0ABD5V1T4_9EURY</name>
<dbReference type="Proteomes" id="UP001596312">
    <property type="component" value="Unassembled WGS sequence"/>
</dbReference>
<protein>
    <submittedName>
        <fullName evidence="3">FkbM family methyltransferase</fullName>
    </submittedName>
</protein>
<dbReference type="RefSeq" id="WP_340603978.1">
    <property type="nucleotide sequence ID" value="NZ_JBBMXV010000003.1"/>
</dbReference>
<gene>
    <name evidence="3" type="ORF">ACFQGH_09630</name>
</gene>
<feature type="region of interest" description="Disordered" evidence="1">
    <location>
        <begin position="148"/>
        <end position="177"/>
    </location>
</feature>
<reference evidence="3 4" key="1">
    <citation type="journal article" date="2019" name="Int. J. Syst. Evol. Microbiol.">
        <title>The Global Catalogue of Microorganisms (GCM) 10K type strain sequencing project: providing services to taxonomists for standard genome sequencing and annotation.</title>
        <authorList>
            <consortium name="The Broad Institute Genomics Platform"/>
            <consortium name="The Broad Institute Genome Sequencing Center for Infectious Disease"/>
            <person name="Wu L."/>
            <person name="Ma J."/>
        </authorList>
    </citation>
    <scope>NUCLEOTIDE SEQUENCE [LARGE SCALE GENOMIC DNA]</scope>
    <source>
        <strain evidence="3 4">CGMCC 1.3240</strain>
    </source>
</reference>
<dbReference type="InterPro" id="IPR052514">
    <property type="entry name" value="SAM-dependent_MTase"/>
</dbReference>
<feature type="domain" description="Methyltransferase FkbM" evidence="2">
    <location>
        <begin position="90"/>
        <end position="259"/>
    </location>
</feature>
<proteinExistence type="predicted"/>
<evidence type="ECO:0000259" key="2">
    <source>
        <dbReference type="Pfam" id="PF05050"/>
    </source>
</evidence>
<dbReference type="PANTHER" id="PTHR34203">
    <property type="entry name" value="METHYLTRANSFERASE, FKBM FAMILY PROTEIN"/>
    <property type="match status" value="1"/>
</dbReference>
<dbReference type="InterPro" id="IPR029063">
    <property type="entry name" value="SAM-dependent_MTases_sf"/>
</dbReference>
<dbReference type="EMBL" id="JBHSXQ010000003">
    <property type="protein sequence ID" value="MFC6905453.1"/>
    <property type="molecule type" value="Genomic_DNA"/>
</dbReference>
<dbReference type="SUPFAM" id="SSF53335">
    <property type="entry name" value="S-adenosyl-L-methionine-dependent methyltransferases"/>
    <property type="match status" value="1"/>
</dbReference>
<dbReference type="GO" id="GO:0008168">
    <property type="term" value="F:methyltransferase activity"/>
    <property type="evidence" value="ECO:0007669"/>
    <property type="project" value="UniProtKB-KW"/>
</dbReference>
<accession>A0ABD5V1T4</accession>
<keyword evidence="3" id="KW-0489">Methyltransferase</keyword>
<dbReference type="NCBIfam" id="TIGR01444">
    <property type="entry name" value="fkbM_fam"/>
    <property type="match status" value="1"/>
</dbReference>
<evidence type="ECO:0000313" key="3">
    <source>
        <dbReference type="EMBL" id="MFC6905453.1"/>
    </source>
</evidence>
<dbReference type="AlphaFoldDB" id="A0ABD5V1T4"/>
<sequence length="277" mass="30378">MSVLDRVRGVRQGRSVPELARTALRSVRARASDAYWATRGERTVTVAGVPATFRLADRDDARFLRRFLAIEGTMIADLLRELRPDDVFWDVGAAGGFYTCFAGRLLDDERVVAFEPDPDVRVTLHRRLAGRDADPRVFDCALADSTGTGTLGNPGRERENWQGTPSLATEPGTDGLGVETRAGDDLVAAGEAPPPTVVKIDVEGAESLVIEGLADSLAREDCRLVYCEIHRESERRRSTADYGSSPEAVERSLAELGFSVERLEDRGGEYLIKAEKR</sequence>
<evidence type="ECO:0000313" key="4">
    <source>
        <dbReference type="Proteomes" id="UP001596312"/>
    </source>
</evidence>
<comment type="caution">
    <text evidence="3">The sequence shown here is derived from an EMBL/GenBank/DDBJ whole genome shotgun (WGS) entry which is preliminary data.</text>
</comment>
<dbReference type="InterPro" id="IPR006342">
    <property type="entry name" value="FkbM_mtfrase"/>
</dbReference>
<organism evidence="3 4">
    <name type="scientific">Halalkalicoccus tibetensis</name>
    <dbReference type="NCBI Taxonomy" id="175632"/>
    <lineage>
        <taxon>Archaea</taxon>
        <taxon>Methanobacteriati</taxon>
        <taxon>Methanobacteriota</taxon>
        <taxon>Stenosarchaea group</taxon>
        <taxon>Halobacteria</taxon>
        <taxon>Halobacteriales</taxon>
        <taxon>Halococcaceae</taxon>
        <taxon>Halalkalicoccus</taxon>
    </lineage>
</organism>
<evidence type="ECO:0000256" key="1">
    <source>
        <dbReference type="SAM" id="MobiDB-lite"/>
    </source>
</evidence>
<dbReference type="PANTHER" id="PTHR34203:SF15">
    <property type="entry name" value="SLL1173 PROTEIN"/>
    <property type="match status" value="1"/>
</dbReference>
<keyword evidence="4" id="KW-1185">Reference proteome</keyword>